<evidence type="ECO:0000313" key="2">
    <source>
        <dbReference type="EMBL" id="SMF40212.1"/>
    </source>
</evidence>
<organism evidence="2 3">
    <name type="scientific">Desulfovibrio gilichinskyi</name>
    <dbReference type="NCBI Taxonomy" id="1519643"/>
    <lineage>
        <taxon>Bacteria</taxon>
        <taxon>Pseudomonadati</taxon>
        <taxon>Thermodesulfobacteriota</taxon>
        <taxon>Desulfovibrionia</taxon>
        <taxon>Desulfovibrionales</taxon>
        <taxon>Desulfovibrionaceae</taxon>
        <taxon>Desulfovibrio</taxon>
    </lineage>
</organism>
<keyword evidence="3" id="KW-1185">Reference proteome</keyword>
<evidence type="ECO:0000313" key="3">
    <source>
        <dbReference type="Proteomes" id="UP000192906"/>
    </source>
</evidence>
<accession>A0A1X7EU24</accession>
<keyword evidence="2" id="KW-0808">Transferase</keyword>
<dbReference type="Gene3D" id="3.30.160.660">
    <property type="match status" value="1"/>
</dbReference>
<dbReference type="Gene3D" id="3.30.40.250">
    <property type="match status" value="1"/>
</dbReference>
<keyword evidence="2" id="KW-0418">Kinase</keyword>
<name>A0A1X7EU24_9BACT</name>
<dbReference type="AlphaFoldDB" id="A0A1X7EU24"/>
<dbReference type="Proteomes" id="UP000192906">
    <property type="component" value="Unassembled WGS sequence"/>
</dbReference>
<dbReference type="PANTHER" id="PTHR37809">
    <property type="entry name" value="RIBOSOMAL PROTEIN S12 METHYLTHIOTRANSFERASE ACCESSORY FACTOR YCAO"/>
    <property type="match status" value="1"/>
</dbReference>
<proteinExistence type="predicted"/>
<evidence type="ECO:0000259" key="1">
    <source>
        <dbReference type="PROSITE" id="PS51664"/>
    </source>
</evidence>
<dbReference type="PROSITE" id="PS51664">
    <property type="entry name" value="YCAO"/>
    <property type="match status" value="1"/>
</dbReference>
<protein>
    <submittedName>
        <fullName evidence="2">YcaO-type kinase domain-containing protein</fullName>
    </submittedName>
</protein>
<dbReference type="NCBIfam" id="TIGR00702">
    <property type="entry name" value="YcaO-type kinase domain"/>
    <property type="match status" value="1"/>
</dbReference>
<gene>
    <name evidence="2" type="ORF">SAMN06295933_3391</name>
</gene>
<dbReference type="Gene3D" id="3.30.1330.230">
    <property type="match status" value="1"/>
</dbReference>
<feature type="domain" description="YcaO" evidence="1">
    <location>
        <begin position="249"/>
        <end position="565"/>
    </location>
</feature>
<sequence length="565" mass="63089">MRYQLKLMDTLSGTGCFAALPEPNLSFSEVLNHLEKYPYDEFMHRHMLDMLGKHRTRKIEKLITEIKGDPDKKVLAALIYEACLTYPKLAPIKEQIEKEFDAHDLKKFSPTLHLRSHLLTDQSLHNKWTLILSANMEEHAELPAPDEAGLPLLYKTEELPAKVSIDAGAVRSSLEKEGKLPPAKERASIVEVTAHAMKQLEAIDVFLGPQMRQKGCLSPAAVLQHWQVKTRTDIGSFSNSLDAIQTSYGRGFSLINAQVSCAMEVVERVSSYGSIGKAGVLNRINPSPVVKGTYDEVAKDNEALDPSTLSLEYPYEGQSLWWMEAERFNGTEYEKILIPVQHVFLFCNLDEQNLFSGLSSTGLASGNTFAEAKLSGLLEVLERDSDSTIPFDKEKCFRIESDNAEINKHLNDLKDSGIQVWFQDMTSELGVPCYRAFAVGKHGDINKGGGCNLDGKRALLSALTEVPYPFPGPATMDYPEGLPVRKLEDLPDLSTGSTQGDVMVLETLLTKNDYYPIYVDLTRKDLGIPVTRAIVPGLEIVSDMDKFSRVSPRLYRNYLELKNLL</sequence>
<dbReference type="Pfam" id="PF02624">
    <property type="entry name" value="YcaO"/>
    <property type="match status" value="2"/>
</dbReference>
<reference evidence="3" key="1">
    <citation type="submission" date="2017-04" db="EMBL/GenBank/DDBJ databases">
        <authorList>
            <person name="Varghese N."/>
            <person name="Submissions S."/>
        </authorList>
    </citation>
    <scope>NUCLEOTIDE SEQUENCE [LARGE SCALE GENOMIC DNA]</scope>
    <source>
        <strain evidence="3">K3S</strain>
    </source>
</reference>
<dbReference type="GO" id="GO:0016301">
    <property type="term" value="F:kinase activity"/>
    <property type="evidence" value="ECO:0007669"/>
    <property type="project" value="UniProtKB-KW"/>
</dbReference>
<dbReference type="STRING" id="1519643.SAMN06295933_3391"/>
<dbReference type="RefSeq" id="WP_085104392.1">
    <property type="nucleotide sequence ID" value="NZ_FWZU01000006.1"/>
</dbReference>
<dbReference type="PANTHER" id="PTHR37809:SF1">
    <property type="entry name" value="RIBOSOMAL PROTEIN S12 METHYLTHIOTRANSFERASE ACCESSORY FACTOR YCAO"/>
    <property type="match status" value="1"/>
</dbReference>
<dbReference type="EMBL" id="FWZU01000006">
    <property type="protein sequence ID" value="SMF40212.1"/>
    <property type="molecule type" value="Genomic_DNA"/>
</dbReference>
<dbReference type="OrthoDB" id="5380721at2"/>
<dbReference type="InterPro" id="IPR003776">
    <property type="entry name" value="YcaO-like_dom"/>
</dbReference>